<accession>A0AAW2G6K9</accession>
<comment type="caution">
    <text evidence="1">The sequence shown here is derived from an EMBL/GenBank/DDBJ whole genome shotgun (WGS) entry which is preliminary data.</text>
</comment>
<evidence type="ECO:0000313" key="2">
    <source>
        <dbReference type="Proteomes" id="UP001430953"/>
    </source>
</evidence>
<proteinExistence type="predicted"/>
<reference evidence="1 2" key="1">
    <citation type="submission" date="2023-03" db="EMBL/GenBank/DDBJ databases">
        <title>High recombination rates correlate with genetic variation in Cardiocondyla obscurior ants.</title>
        <authorList>
            <person name="Errbii M."/>
        </authorList>
    </citation>
    <scope>NUCLEOTIDE SEQUENCE [LARGE SCALE GENOMIC DNA]</scope>
    <source>
        <strain evidence="1">Alpha-2009</strain>
        <tissue evidence="1">Whole body</tissue>
    </source>
</reference>
<name>A0AAW2G6K9_9HYME</name>
<sequence>MNYCRCCAKSISTVSEFRLVYDSQREDQLARSGISEIPATFITLSTITAIFVAHFSNFPQNDSYRRVVIRLKYRPRHLHEPPLPSPHSLPNDISHTSEMDVRGFFFYKYLPAVVKRGRACVGAHVQRSRTGRANTRSQVSTSKQSAETVLATLGSVFSAMRRFPFNRKPTITRLRRFFIRLVNTDFECNYIHYAN</sequence>
<gene>
    <name evidence="1" type="ORF">PUN28_005871</name>
</gene>
<dbReference type="Proteomes" id="UP001430953">
    <property type="component" value="Unassembled WGS sequence"/>
</dbReference>
<dbReference type="EMBL" id="JADYXP020000005">
    <property type="protein sequence ID" value="KAL0123643.1"/>
    <property type="molecule type" value="Genomic_DNA"/>
</dbReference>
<keyword evidence="2" id="KW-1185">Reference proteome</keyword>
<protein>
    <submittedName>
        <fullName evidence="1">Uncharacterized protein</fullName>
    </submittedName>
</protein>
<evidence type="ECO:0000313" key="1">
    <source>
        <dbReference type="EMBL" id="KAL0123643.1"/>
    </source>
</evidence>
<dbReference type="AlphaFoldDB" id="A0AAW2G6K9"/>
<organism evidence="1 2">
    <name type="scientific">Cardiocondyla obscurior</name>
    <dbReference type="NCBI Taxonomy" id="286306"/>
    <lineage>
        <taxon>Eukaryota</taxon>
        <taxon>Metazoa</taxon>
        <taxon>Ecdysozoa</taxon>
        <taxon>Arthropoda</taxon>
        <taxon>Hexapoda</taxon>
        <taxon>Insecta</taxon>
        <taxon>Pterygota</taxon>
        <taxon>Neoptera</taxon>
        <taxon>Endopterygota</taxon>
        <taxon>Hymenoptera</taxon>
        <taxon>Apocrita</taxon>
        <taxon>Aculeata</taxon>
        <taxon>Formicoidea</taxon>
        <taxon>Formicidae</taxon>
        <taxon>Myrmicinae</taxon>
        <taxon>Cardiocondyla</taxon>
    </lineage>
</organism>